<feature type="domain" description="PPM-type phosphatase" evidence="9">
    <location>
        <begin position="381"/>
        <end position="603"/>
    </location>
</feature>
<feature type="transmembrane region" description="Helical" evidence="8">
    <location>
        <begin position="289"/>
        <end position="309"/>
    </location>
</feature>
<dbReference type="PANTHER" id="PTHR43156">
    <property type="entry name" value="STAGE II SPORULATION PROTEIN E-RELATED"/>
    <property type="match status" value="1"/>
</dbReference>
<feature type="transmembrane region" description="Helical" evidence="8">
    <location>
        <begin position="172"/>
        <end position="192"/>
    </location>
</feature>
<keyword evidence="11" id="KW-1185">Reference proteome</keyword>
<evidence type="ECO:0000256" key="4">
    <source>
        <dbReference type="ARBA" id="ARBA00022801"/>
    </source>
</evidence>
<proteinExistence type="predicted"/>
<evidence type="ECO:0000259" key="9">
    <source>
        <dbReference type="SMART" id="SM00331"/>
    </source>
</evidence>
<accession>A0A6M8BH85</accession>
<dbReference type="InterPro" id="IPR036457">
    <property type="entry name" value="PPM-type-like_dom_sf"/>
</dbReference>
<protein>
    <submittedName>
        <fullName evidence="10">SpoIIE family protein phosphatase</fullName>
    </submittedName>
</protein>
<keyword evidence="4" id="KW-0378">Hydrolase</keyword>
<feature type="transmembrane region" description="Helical" evidence="8">
    <location>
        <begin position="243"/>
        <end position="269"/>
    </location>
</feature>
<dbReference type="KEGG" id="theu:HPC62_10215"/>
<keyword evidence="6 8" id="KW-0472">Membrane</keyword>
<evidence type="ECO:0000256" key="7">
    <source>
        <dbReference type="SAM" id="Coils"/>
    </source>
</evidence>
<evidence type="ECO:0000256" key="3">
    <source>
        <dbReference type="ARBA" id="ARBA00022692"/>
    </source>
</evidence>
<evidence type="ECO:0000256" key="8">
    <source>
        <dbReference type="SAM" id="Phobius"/>
    </source>
</evidence>
<dbReference type="InterPro" id="IPR001932">
    <property type="entry name" value="PPM-type_phosphatase-like_dom"/>
</dbReference>
<feature type="transmembrane region" description="Helical" evidence="8">
    <location>
        <begin position="138"/>
        <end position="160"/>
    </location>
</feature>
<evidence type="ECO:0000256" key="1">
    <source>
        <dbReference type="ARBA" id="ARBA00004651"/>
    </source>
</evidence>
<dbReference type="Gene3D" id="3.60.40.10">
    <property type="entry name" value="PPM-type phosphatase domain"/>
    <property type="match status" value="1"/>
</dbReference>
<dbReference type="AlphaFoldDB" id="A0A6M8BH85"/>
<dbReference type="EMBL" id="CP053661">
    <property type="protein sequence ID" value="QKD82503.1"/>
    <property type="molecule type" value="Genomic_DNA"/>
</dbReference>
<feature type="coiled-coil region" evidence="7">
    <location>
        <begin position="315"/>
        <end position="356"/>
    </location>
</feature>
<keyword evidence="3 8" id="KW-0812">Transmembrane</keyword>
<name>A0A6M8BH85_9CYAN</name>
<dbReference type="GO" id="GO:0005886">
    <property type="term" value="C:plasma membrane"/>
    <property type="evidence" value="ECO:0007669"/>
    <property type="project" value="UniProtKB-SubCell"/>
</dbReference>
<comment type="subcellular location">
    <subcellularLocation>
        <location evidence="1">Cell membrane</location>
        <topology evidence="1">Multi-pass membrane protein</topology>
    </subcellularLocation>
</comment>
<evidence type="ECO:0000256" key="6">
    <source>
        <dbReference type="ARBA" id="ARBA00023136"/>
    </source>
</evidence>
<evidence type="ECO:0000313" key="11">
    <source>
        <dbReference type="Proteomes" id="UP000505210"/>
    </source>
</evidence>
<dbReference type="PANTHER" id="PTHR43156:SF2">
    <property type="entry name" value="STAGE II SPORULATION PROTEIN E"/>
    <property type="match status" value="1"/>
</dbReference>
<keyword evidence="7" id="KW-0175">Coiled coil</keyword>
<dbReference type="InterPro" id="IPR007895">
    <property type="entry name" value="MASE1"/>
</dbReference>
<dbReference type="Proteomes" id="UP000505210">
    <property type="component" value="Chromosome"/>
</dbReference>
<dbReference type="RefSeq" id="WP_172355355.1">
    <property type="nucleotide sequence ID" value="NZ_CP053661.1"/>
</dbReference>
<keyword evidence="2" id="KW-1003">Cell membrane</keyword>
<feature type="transmembrane region" description="Helical" evidence="8">
    <location>
        <begin position="21"/>
        <end position="44"/>
    </location>
</feature>
<dbReference type="Pfam" id="PF05231">
    <property type="entry name" value="MASE1"/>
    <property type="match status" value="1"/>
</dbReference>
<feature type="transmembrane region" description="Helical" evidence="8">
    <location>
        <begin position="56"/>
        <end position="86"/>
    </location>
</feature>
<dbReference type="InterPro" id="IPR052016">
    <property type="entry name" value="Bact_Sigma-Reg"/>
</dbReference>
<sequence length="605" mass="66442">MTLPARSVIFPRPLRFAQLSFAYVWKQGAVAVAYYAAAQFSIAYATLPDAASTPVWFAGGIAVGAMLAYGVELWLGIFASILVLEFIFFKGWESTNSLMLAIAVTFIATLGKVIAAVWSDRLTQSRSPLDSPADVVRFILAAFLSHLPIGMLCAALVCNFGKAPWTAYRQIFITWWLSDAFGIVLVAPLLLAWSSTRSLDLFQFRNAIRRHWLEAVAMAALVIGISEVALVDKYPVEYLLIPVIVWAAFRFRSPGATLVMVLLSLLAVISTAKGLGSFARSSMNESLLLLQSCIAAIALTTLLLCAVLYQNDQSKQALRDANHSLEDRVQQRTAELAQANAAIVDLNERLKQENLRMAAELDVVRQIQGLILPTPEELSAIQTLDVSALTDLTDEDSTDYFDVVETDGIVTLSVGIVGGRGLESGVLMLMVQTAVRTLAELRDRSSVRFLQTLNRTLYKNIERLSAQQQQLLTLAVLNYLNGSLSVSGQHEDLVVVRASGRVERVSMTDLILPLGLEFDITAFTKRASVELQPGDGIVLYTSSLPSALDENGVMYGLDRLYRVVGQHWAQPASAVHRAVIQDVRQHMGQENVLDNLSLLVLKRRL</sequence>
<evidence type="ECO:0000313" key="10">
    <source>
        <dbReference type="EMBL" id="QKD82503.1"/>
    </source>
</evidence>
<gene>
    <name evidence="10" type="ORF">HPC62_10215</name>
</gene>
<dbReference type="SMART" id="SM00331">
    <property type="entry name" value="PP2C_SIG"/>
    <property type="match status" value="1"/>
</dbReference>
<feature type="transmembrane region" description="Helical" evidence="8">
    <location>
        <begin position="98"/>
        <end position="118"/>
    </location>
</feature>
<feature type="transmembrane region" description="Helical" evidence="8">
    <location>
        <begin position="212"/>
        <end position="231"/>
    </location>
</feature>
<keyword evidence="5 8" id="KW-1133">Transmembrane helix</keyword>
<organism evidence="10 11">
    <name type="scientific">Thermoleptolyngbya sichuanensis A183</name>
    <dbReference type="NCBI Taxonomy" id="2737172"/>
    <lineage>
        <taxon>Bacteria</taxon>
        <taxon>Bacillati</taxon>
        <taxon>Cyanobacteriota</taxon>
        <taxon>Cyanophyceae</taxon>
        <taxon>Oculatellales</taxon>
        <taxon>Oculatellaceae</taxon>
        <taxon>Thermoleptolyngbya</taxon>
        <taxon>Thermoleptolyngbya sichuanensis</taxon>
    </lineage>
</organism>
<dbReference type="Pfam" id="PF07228">
    <property type="entry name" value="SpoIIE"/>
    <property type="match status" value="1"/>
</dbReference>
<evidence type="ECO:0000256" key="5">
    <source>
        <dbReference type="ARBA" id="ARBA00022989"/>
    </source>
</evidence>
<dbReference type="GO" id="GO:0016791">
    <property type="term" value="F:phosphatase activity"/>
    <property type="evidence" value="ECO:0007669"/>
    <property type="project" value="TreeGrafter"/>
</dbReference>
<evidence type="ECO:0000256" key="2">
    <source>
        <dbReference type="ARBA" id="ARBA00022475"/>
    </source>
</evidence>
<reference evidence="10 11" key="1">
    <citation type="submission" date="2020-05" db="EMBL/GenBank/DDBJ databases">
        <title>Complete genome sequence of of a novel Thermoleptolyngbya strain isolated from hot springs of Ganzi, Sichuan China.</title>
        <authorList>
            <person name="Tang J."/>
            <person name="Daroch M."/>
            <person name="Li L."/>
            <person name="Waleron K."/>
            <person name="Waleron M."/>
            <person name="Waleron M."/>
        </authorList>
    </citation>
    <scope>NUCLEOTIDE SEQUENCE [LARGE SCALE GENOMIC DNA]</scope>
    <source>
        <strain evidence="10 11">PKUAC-SCTA183</strain>
    </source>
</reference>